<dbReference type="Gene3D" id="3.10.20.30">
    <property type="match status" value="1"/>
</dbReference>
<comment type="caution">
    <text evidence="1">The sequence shown here is derived from an EMBL/GenBank/DDBJ whole genome shotgun (WGS) entry which is preliminary data.</text>
</comment>
<dbReference type="InterPro" id="IPR016155">
    <property type="entry name" value="Mopterin_synth/thiamin_S_b"/>
</dbReference>
<dbReference type="SUPFAM" id="SSF54285">
    <property type="entry name" value="MoaD/ThiS"/>
    <property type="match status" value="1"/>
</dbReference>
<keyword evidence="2" id="KW-1185">Reference proteome</keyword>
<organism evidence="1 2">
    <name type="scientific">Flavobacterium yafengii</name>
    <dbReference type="NCBI Taxonomy" id="3041253"/>
    <lineage>
        <taxon>Bacteria</taxon>
        <taxon>Pseudomonadati</taxon>
        <taxon>Bacteroidota</taxon>
        <taxon>Flavobacteriia</taxon>
        <taxon>Flavobacteriales</taxon>
        <taxon>Flavobacteriaceae</taxon>
        <taxon>Flavobacterium</taxon>
    </lineage>
</organism>
<proteinExistence type="predicted"/>
<accession>A0AAW6TLA5</accession>
<dbReference type="Proteomes" id="UP001228643">
    <property type="component" value="Unassembled WGS sequence"/>
</dbReference>
<dbReference type="AlphaFoldDB" id="A0AAW6TLA5"/>
<dbReference type="CDD" id="cd00754">
    <property type="entry name" value="Ubl_MoaD"/>
    <property type="match status" value="1"/>
</dbReference>
<protein>
    <submittedName>
        <fullName evidence="1">MoaD/ThiS family protein</fullName>
    </submittedName>
</protein>
<dbReference type="InterPro" id="IPR012675">
    <property type="entry name" value="Beta-grasp_dom_sf"/>
</dbReference>
<dbReference type="RefSeq" id="WP_099715772.1">
    <property type="nucleotide sequence ID" value="NZ_JASCRT010000002.1"/>
</dbReference>
<dbReference type="Pfam" id="PF02597">
    <property type="entry name" value="ThiS"/>
    <property type="match status" value="1"/>
</dbReference>
<name>A0AAW6TLA5_9FLAO</name>
<gene>
    <name evidence="1" type="ORF">QLS97_08880</name>
</gene>
<dbReference type="EMBL" id="JASCRY010000002">
    <property type="protein sequence ID" value="MDI5949761.1"/>
    <property type="molecule type" value="Genomic_DNA"/>
</dbReference>
<evidence type="ECO:0000313" key="2">
    <source>
        <dbReference type="Proteomes" id="UP001228643"/>
    </source>
</evidence>
<dbReference type="InterPro" id="IPR003749">
    <property type="entry name" value="ThiS/MoaD-like"/>
</dbReference>
<reference evidence="1 2" key="1">
    <citation type="submission" date="2023-04" db="EMBL/GenBank/DDBJ databases">
        <title>Two novel species of Flavobacterium.</title>
        <authorList>
            <person name="Liu Q."/>
            <person name="Xin Y.-H."/>
        </authorList>
    </citation>
    <scope>NUCLEOTIDE SEQUENCE [LARGE SCALE GENOMIC DNA]</scope>
    <source>
        <strain evidence="1 2">LB2P87</strain>
    </source>
</reference>
<sequence length="77" mass="8471">MKIEVLFFGQLTDITGSSKLVIDYVDTTDNLKKIILEKFPALSSLKFAIAVNKQMVTDNISIEKNSSIAFMPPFSGG</sequence>
<evidence type="ECO:0000313" key="1">
    <source>
        <dbReference type="EMBL" id="MDI5949761.1"/>
    </source>
</evidence>